<dbReference type="AlphaFoldDB" id="A0A6U3S7F0"/>
<evidence type="ECO:0000313" key="11">
    <source>
        <dbReference type="EMBL" id="CAD9340540.1"/>
    </source>
</evidence>
<dbReference type="GO" id="GO:0004640">
    <property type="term" value="F:phosphoribosylanthranilate isomerase activity"/>
    <property type="evidence" value="ECO:0007669"/>
    <property type="project" value="TreeGrafter"/>
</dbReference>
<dbReference type="EMBL" id="HBGN01025482">
    <property type="protein sequence ID" value="CAD9340540.1"/>
    <property type="molecule type" value="Transcribed_RNA"/>
</dbReference>
<dbReference type="InterPro" id="IPR011060">
    <property type="entry name" value="RibuloseP-bd_barrel"/>
</dbReference>
<keyword evidence="9" id="KW-0732">Signal</keyword>
<keyword evidence="4" id="KW-0028">Amino-acid biosynthesis</keyword>
<evidence type="ECO:0000256" key="3">
    <source>
        <dbReference type="ARBA" id="ARBA00012362"/>
    </source>
</evidence>
<dbReference type="SUPFAM" id="SSF51366">
    <property type="entry name" value="Ribulose-phoshate binding barrel"/>
    <property type="match status" value="1"/>
</dbReference>
<evidence type="ECO:0000256" key="7">
    <source>
        <dbReference type="ARBA" id="ARBA00023141"/>
    </source>
</evidence>
<evidence type="ECO:0000256" key="1">
    <source>
        <dbReference type="ARBA" id="ARBA00001633"/>
    </source>
</evidence>
<keyword evidence="5" id="KW-0210">Decarboxylase</keyword>
<keyword evidence="8" id="KW-0456">Lyase</keyword>
<dbReference type="Gene3D" id="3.20.20.70">
    <property type="entry name" value="Aldolase class I"/>
    <property type="match status" value="1"/>
</dbReference>
<dbReference type="Pfam" id="PF00218">
    <property type="entry name" value="IGPS"/>
    <property type="match status" value="1"/>
</dbReference>
<proteinExistence type="predicted"/>
<accession>A0A6U3S7F0</accession>
<comment type="catalytic activity">
    <reaction evidence="1">
        <text>1-(2-carboxyphenylamino)-1-deoxy-D-ribulose 5-phosphate + H(+) = (1S,2R)-1-C-(indol-3-yl)glycerol 3-phosphate + CO2 + H2O</text>
        <dbReference type="Rhea" id="RHEA:23476"/>
        <dbReference type="ChEBI" id="CHEBI:15377"/>
        <dbReference type="ChEBI" id="CHEBI:15378"/>
        <dbReference type="ChEBI" id="CHEBI:16526"/>
        <dbReference type="ChEBI" id="CHEBI:58613"/>
        <dbReference type="ChEBI" id="CHEBI:58866"/>
        <dbReference type="EC" id="4.1.1.48"/>
    </reaction>
</comment>
<evidence type="ECO:0000259" key="10">
    <source>
        <dbReference type="Pfam" id="PF00218"/>
    </source>
</evidence>
<dbReference type="InterPro" id="IPR045186">
    <property type="entry name" value="Indole-3-glycerol_P_synth"/>
</dbReference>
<dbReference type="InterPro" id="IPR013798">
    <property type="entry name" value="Indole-3-glycerol_P_synth_dom"/>
</dbReference>
<comment type="pathway">
    <text evidence="2">Amino-acid biosynthesis; L-tryptophan biosynthesis; L-tryptophan from chorismate: step 4/5.</text>
</comment>
<organism evidence="11">
    <name type="scientific">Ditylum brightwellii</name>
    <dbReference type="NCBI Taxonomy" id="49249"/>
    <lineage>
        <taxon>Eukaryota</taxon>
        <taxon>Sar</taxon>
        <taxon>Stramenopiles</taxon>
        <taxon>Ochrophyta</taxon>
        <taxon>Bacillariophyta</taxon>
        <taxon>Mediophyceae</taxon>
        <taxon>Lithodesmiophycidae</taxon>
        <taxon>Lithodesmiales</taxon>
        <taxon>Lithodesmiaceae</taxon>
        <taxon>Ditylum</taxon>
    </lineage>
</organism>
<name>A0A6U3S7F0_9STRA</name>
<dbReference type="EC" id="4.1.1.48" evidence="3"/>
<dbReference type="PANTHER" id="PTHR22854">
    <property type="entry name" value="TRYPTOPHAN BIOSYNTHESIS PROTEIN"/>
    <property type="match status" value="1"/>
</dbReference>
<dbReference type="FunFam" id="3.20.20.70:FF:000503">
    <property type="entry name" value="Indole-3-glycerol-phosphate synthase"/>
    <property type="match status" value="1"/>
</dbReference>
<keyword evidence="7" id="KW-0057">Aromatic amino acid biosynthesis</keyword>
<feature type="signal peptide" evidence="9">
    <location>
        <begin position="1"/>
        <end position="23"/>
    </location>
</feature>
<feature type="chain" id="PRO_5030160136" description="indole-3-glycerol-phosphate synthase" evidence="9">
    <location>
        <begin position="24"/>
        <end position="362"/>
    </location>
</feature>
<dbReference type="GO" id="GO:0000162">
    <property type="term" value="P:L-tryptophan biosynthetic process"/>
    <property type="evidence" value="ECO:0007669"/>
    <property type="project" value="UniProtKB-UniPathway"/>
</dbReference>
<evidence type="ECO:0000256" key="2">
    <source>
        <dbReference type="ARBA" id="ARBA00004696"/>
    </source>
</evidence>
<reference evidence="11" key="1">
    <citation type="submission" date="2021-01" db="EMBL/GenBank/DDBJ databases">
        <authorList>
            <person name="Corre E."/>
            <person name="Pelletier E."/>
            <person name="Niang G."/>
            <person name="Scheremetjew M."/>
            <person name="Finn R."/>
            <person name="Kale V."/>
            <person name="Holt S."/>
            <person name="Cochrane G."/>
            <person name="Meng A."/>
            <person name="Brown T."/>
            <person name="Cohen L."/>
        </authorList>
    </citation>
    <scope>NUCLEOTIDE SEQUENCE</scope>
    <source>
        <strain evidence="11">Pop2</strain>
    </source>
</reference>
<keyword evidence="6" id="KW-0822">Tryptophan biosynthesis</keyword>
<protein>
    <recommendedName>
        <fullName evidence="3">indole-3-glycerol-phosphate synthase</fullName>
        <ecNumber evidence="3">4.1.1.48</ecNumber>
    </recommendedName>
</protein>
<feature type="domain" description="Indole-3-glycerol phosphate synthase" evidence="10">
    <location>
        <begin position="80"/>
        <end position="252"/>
    </location>
</feature>
<dbReference type="GO" id="GO:0004425">
    <property type="term" value="F:indole-3-glycerol-phosphate synthase activity"/>
    <property type="evidence" value="ECO:0007669"/>
    <property type="project" value="UniProtKB-EC"/>
</dbReference>
<evidence type="ECO:0000256" key="4">
    <source>
        <dbReference type="ARBA" id="ARBA00022605"/>
    </source>
</evidence>
<dbReference type="UniPathway" id="UPA00035">
    <property type="reaction ID" value="UER00043"/>
</dbReference>
<sequence length="362" mass="38717">MRLQTKVTTLIALIVATSYDVSAFTATTTHPNTYAKRSITTELHAIGVLARKAKEMSVRKYVEDGVEENVMAKVKEMKSGLDSVSLDGDEVGPLQQALTKRKGTISLIAEYKRRLMDDKAGYIDEIFSPKIMSPTFREFGATALAVMADERMGGCTYEDVAMFVEEQNKAQGDMPGPLPVISSDLIVDELQLAQAAAVGAKAVTITLGVVSAEKVNFYLKAAKTLDLEVIVNVATAEQAQAAVDAGATLICVAGVDGAENKKAVIADLIVPEGNKAVCKIANIVAKNNQQLEEVEEAWICRDAGFNAVWVSDALYKGGSDPVEHPGAIIKSMIAKSSVKWASPKARSGKGEGAREYLGDILM</sequence>
<gene>
    <name evidence="11" type="ORF">DBRI1063_LOCUS16321</name>
</gene>
<evidence type="ECO:0000256" key="6">
    <source>
        <dbReference type="ARBA" id="ARBA00022822"/>
    </source>
</evidence>
<evidence type="ECO:0000256" key="8">
    <source>
        <dbReference type="ARBA" id="ARBA00023239"/>
    </source>
</evidence>
<evidence type="ECO:0000256" key="5">
    <source>
        <dbReference type="ARBA" id="ARBA00022793"/>
    </source>
</evidence>
<evidence type="ECO:0000256" key="9">
    <source>
        <dbReference type="SAM" id="SignalP"/>
    </source>
</evidence>
<dbReference type="InterPro" id="IPR013785">
    <property type="entry name" value="Aldolase_TIM"/>
</dbReference>
<dbReference type="PANTHER" id="PTHR22854:SF2">
    <property type="entry name" value="INDOLE-3-GLYCEROL-PHOSPHATE SYNTHASE"/>
    <property type="match status" value="1"/>
</dbReference>